<reference evidence="11" key="1">
    <citation type="submission" date="2016-05" db="EMBL/GenBank/DDBJ databases">
        <title>Comparative genomics of biotechnologically important yeasts.</title>
        <authorList>
            <consortium name="DOE Joint Genome Institute"/>
            <person name="Riley R."/>
            <person name="Haridas S."/>
            <person name="Wolfe K.H."/>
            <person name="Lopes M.R."/>
            <person name="Hittinger C.T."/>
            <person name="Goker M."/>
            <person name="Salamov A."/>
            <person name="Wisecaver J."/>
            <person name="Long T.M."/>
            <person name="Aerts A.L."/>
            <person name="Barry K."/>
            <person name="Choi C."/>
            <person name="Clum A."/>
            <person name="Coughlan A.Y."/>
            <person name="Deshpande S."/>
            <person name="Douglass A.P."/>
            <person name="Hanson S.J."/>
            <person name="Klenk H.-P."/>
            <person name="Labutti K."/>
            <person name="Lapidus A."/>
            <person name="Lindquist E."/>
            <person name="Lipzen A."/>
            <person name="Meier-Kolthoff J.P."/>
            <person name="Ohm R.A."/>
            <person name="Otillar R.P."/>
            <person name="Pangilinan J."/>
            <person name="Peng Y."/>
            <person name="Rokas A."/>
            <person name="Rosa C.A."/>
            <person name="Scheuner C."/>
            <person name="Sibirny A.A."/>
            <person name="Slot J.C."/>
            <person name="Stielow J.B."/>
            <person name="Sun H."/>
            <person name="Kurtzman C.P."/>
            <person name="Blackwell M."/>
            <person name="Grigoriev I.V."/>
            <person name="Jeffries T.W."/>
        </authorList>
    </citation>
    <scope>NUCLEOTIDE SEQUENCE [LARGE SCALE GENOMIC DNA]</scope>
    <source>
        <strain evidence="11">DSM 1968</strain>
    </source>
</reference>
<evidence type="ECO:0000256" key="2">
    <source>
        <dbReference type="ARBA" id="ARBA00019535"/>
    </source>
</evidence>
<dbReference type="Proteomes" id="UP000095038">
    <property type="component" value="Unassembled WGS sequence"/>
</dbReference>
<accession>A0A1D2VQM3</accession>
<dbReference type="GeneID" id="30963794"/>
<keyword evidence="5 7" id="KW-0472">Membrane</keyword>
<feature type="transmembrane region" description="Helical" evidence="7">
    <location>
        <begin position="326"/>
        <end position="345"/>
    </location>
</feature>
<dbReference type="RefSeq" id="XP_020050172.1">
    <property type="nucleotide sequence ID" value="XM_020190158.1"/>
</dbReference>
<evidence type="ECO:0000313" key="10">
    <source>
        <dbReference type="EMBL" id="ODV63865.1"/>
    </source>
</evidence>
<dbReference type="InterPro" id="IPR010619">
    <property type="entry name" value="ThrE-like_N"/>
</dbReference>
<organism evidence="10 11">
    <name type="scientific">Ascoidea rubescens DSM 1968</name>
    <dbReference type="NCBI Taxonomy" id="1344418"/>
    <lineage>
        <taxon>Eukaryota</taxon>
        <taxon>Fungi</taxon>
        <taxon>Dikarya</taxon>
        <taxon>Ascomycota</taxon>
        <taxon>Saccharomycotina</taxon>
        <taxon>Saccharomycetes</taxon>
        <taxon>Ascoideaceae</taxon>
        <taxon>Ascoidea</taxon>
    </lineage>
</organism>
<proteinExistence type="inferred from homology"/>
<feature type="transmembrane region" description="Helical" evidence="7">
    <location>
        <begin position="168"/>
        <end position="186"/>
    </location>
</feature>
<dbReference type="Pfam" id="PF06738">
    <property type="entry name" value="ThrE"/>
    <property type="match status" value="1"/>
</dbReference>
<feature type="transmembrane region" description="Helical" evidence="7">
    <location>
        <begin position="351"/>
        <end position="367"/>
    </location>
</feature>
<dbReference type="GO" id="GO:0016020">
    <property type="term" value="C:membrane"/>
    <property type="evidence" value="ECO:0007669"/>
    <property type="project" value="UniProtKB-SubCell"/>
</dbReference>
<feature type="domain" description="Threonine/Serine exporter ThrE" evidence="9">
    <location>
        <begin position="303"/>
        <end position="453"/>
    </location>
</feature>
<protein>
    <recommendedName>
        <fullName evidence="2">Pheromone-regulated membrane protein 10</fullName>
    </recommendedName>
</protein>
<feature type="transmembrane region" description="Helical" evidence="7">
    <location>
        <begin position="140"/>
        <end position="162"/>
    </location>
</feature>
<evidence type="ECO:0000256" key="4">
    <source>
        <dbReference type="ARBA" id="ARBA00022989"/>
    </source>
</evidence>
<evidence type="ECO:0000259" key="8">
    <source>
        <dbReference type="Pfam" id="PF06738"/>
    </source>
</evidence>
<dbReference type="AlphaFoldDB" id="A0A1D2VQM3"/>
<evidence type="ECO:0000313" key="11">
    <source>
        <dbReference type="Proteomes" id="UP000095038"/>
    </source>
</evidence>
<gene>
    <name evidence="10" type="ORF">ASCRUDRAFT_30063</name>
</gene>
<feature type="transmembrane region" description="Helical" evidence="7">
    <location>
        <begin position="193"/>
        <end position="213"/>
    </location>
</feature>
<feature type="transmembrane region" description="Helical" evidence="7">
    <location>
        <begin position="433"/>
        <end position="458"/>
    </location>
</feature>
<dbReference type="InterPro" id="IPR024528">
    <property type="entry name" value="ThrE_2"/>
</dbReference>
<feature type="transmembrane region" description="Helical" evidence="7">
    <location>
        <begin position="300"/>
        <end position="319"/>
    </location>
</feature>
<dbReference type="GO" id="GO:0022857">
    <property type="term" value="F:transmembrane transporter activity"/>
    <property type="evidence" value="ECO:0007669"/>
    <property type="project" value="InterPro"/>
</dbReference>
<evidence type="ECO:0000256" key="7">
    <source>
        <dbReference type="SAM" id="Phobius"/>
    </source>
</evidence>
<comment type="similarity">
    <text evidence="6">Belongs to the ThrE exporter (TC 2.A.79) family.</text>
</comment>
<dbReference type="STRING" id="1344418.A0A1D2VQM3"/>
<evidence type="ECO:0000259" key="9">
    <source>
        <dbReference type="Pfam" id="PF12821"/>
    </source>
</evidence>
<dbReference type="InterPro" id="IPR051361">
    <property type="entry name" value="ThrE/Ser_Exporter"/>
</dbReference>
<comment type="subcellular location">
    <subcellularLocation>
        <location evidence="1">Membrane</location>
        <topology evidence="1">Multi-pass membrane protein</topology>
    </subcellularLocation>
</comment>
<keyword evidence="4 7" id="KW-1133">Transmembrane helix</keyword>
<evidence type="ECO:0000256" key="5">
    <source>
        <dbReference type="ARBA" id="ARBA00023136"/>
    </source>
</evidence>
<dbReference type="EMBL" id="KV454475">
    <property type="protein sequence ID" value="ODV63865.1"/>
    <property type="molecule type" value="Genomic_DNA"/>
</dbReference>
<evidence type="ECO:0000256" key="3">
    <source>
        <dbReference type="ARBA" id="ARBA00022692"/>
    </source>
</evidence>
<feature type="transmembrane region" description="Helical" evidence="7">
    <location>
        <begin position="374"/>
        <end position="392"/>
    </location>
</feature>
<dbReference type="PANTHER" id="PTHR31082:SF4">
    <property type="entry name" value="PHEROMONE-REGULATED MEMBRANE PROTEIN 10"/>
    <property type="match status" value="1"/>
</dbReference>
<dbReference type="FunCoup" id="A0A1D2VQM3">
    <property type="interactions" value="23"/>
</dbReference>
<evidence type="ECO:0000256" key="1">
    <source>
        <dbReference type="ARBA" id="ARBA00004141"/>
    </source>
</evidence>
<dbReference type="InParanoid" id="A0A1D2VQM3"/>
<feature type="transmembrane region" description="Helical" evidence="7">
    <location>
        <begin position="259"/>
        <end position="280"/>
    </location>
</feature>
<evidence type="ECO:0000256" key="6">
    <source>
        <dbReference type="ARBA" id="ARBA00034125"/>
    </source>
</evidence>
<dbReference type="OrthoDB" id="413008at2759"/>
<keyword evidence="3 7" id="KW-0812">Transmembrane</keyword>
<keyword evidence="11" id="KW-1185">Reference proteome</keyword>
<name>A0A1D2VQM3_9ASCO</name>
<feature type="domain" description="Threonine/serine exporter-like N-terminal" evidence="8">
    <location>
        <begin position="36"/>
        <end position="279"/>
    </location>
</feature>
<feature type="transmembrane region" description="Helical" evidence="7">
    <location>
        <begin position="225"/>
        <end position="247"/>
    </location>
</feature>
<sequence length="470" mass="51340">MPKRNSGGSFFHNRRLSKSVEARITVHIADVLQRQRFIIRLCKALILYGAPTHRLEEFMIMTSRVLELDGQFMYMPGTMLMSFGDASTRTSEMQLIKSPEGLNLHKLQEAYAIYKDVVHDIKGVEEASRDLDDLLSSKPLYSPFLCVLIYGFGSAMITPMAFSGSWQDMPICFIIGLLVGFLKFYVSPKSHLYSNVFEVFASIVVSFIGRALGTINDGRTFCFSAVVQGTLALILPGYIILCGSLEIQSRNIVAGTVRMFYAIIYSLFLGIGITLGAALYGWIDSGAISNLECANSVSPWYRFIFVPAFTIALALVNQAKWTQMPIMIVISGIGYVVSYFASMHFQDSTEYTSAMAAFVIGVLSNLYSRVYKGLAVSAMLPAIFVQVPGGIASKNTLLAGIQSANKLVINTTSTTTTAAAAETSSSFSEASSLAFGFTMIEIALGISVGLFVSTIAVYPFGKKRTPIFTL</sequence>
<dbReference type="Pfam" id="PF12821">
    <property type="entry name" value="ThrE_2"/>
    <property type="match status" value="1"/>
</dbReference>
<dbReference type="PANTHER" id="PTHR31082">
    <property type="entry name" value="PHEROMONE-REGULATED MEMBRANE PROTEIN 10"/>
    <property type="match status" value="1"/>
</dbReference>